<comment type="caution">
    <text evidence="8">The sequence shown here is derived from an EMBL/GenBank/DDBJ whole genome shotgun (WGS) entry which is preliminary data.</text>
</comment>
<reference evidence="8 9" key="1">
    <citation type="submission" date="2020-01" db="EMBL/GenBank/DDBJ databases">
        <title>A novel Bacillus sp. from Pasinler.</title>
        <authorList>
            <person name="Adiguzel A."/>
            <person name="Ay H."/>
            <person name="Baltaci M.O."/>
        </authorList>
    </citation>
    <scope>NUCLEOTIDE SEQUENCE [LARGE SCALE GENOMIC DNA]</scope>
    <source>
        <strain evidence="8 9">P1</strain>
    </source>
</reference>
<name>A0ABX0A312_9BACI</name>
<gene>
    <name evidence="8" type="ORF">GW534_03720</name>
</gene>
<evidence type="ECO:0000313" key="8">
    <source>
        <dbReference type="EMBL" id="NCU16881.1"/>
    </source>
</evidence>
<dbReference type="EMBL" id="JAACYS010000010">
    <property type="protein sequence ID" value="NCU16881.1"/>
    <property type="molecule type" value="Genomic_DNA"/>
</dbReference>
<dbReference type="PRINTS" id="PR00337">
    <property type="entry name" value="LEUILEVALBP"/>
</dbReference>
<feature type="compositionally biased region" description="Gly residues" evidence="5">
    <location>
        <begin position="25"/>
        <end position="45"/>
    </location>
</feature>
<organism evidence="8 9">
    <name type="scientific">Pallidibacillus pasinlerensis</name>
    <dbReference type="NCBI Taxonomy" id="2703818"/>
    <lineage>
        <taxon>Bacteria</taxon>
        <taxon>Bacillati</taxon>
        <taxon>Bacillota</taxon>
        <taxon>Bacilli</taxon>
        <taxon>Bacillales</taxon>
        <taxon>Bacillaceae</taxon>
        <taxon>Pallidibacillus</taxon>
    </lineage>
</organism>
<keyword evidence="4" id="KW-0029">Amino-acid transport</keyword>
<dbReference type="SUPFAM" id="SSF53822">
    <property type="entry name" value="Periplasmic binding protein-like I"/>
    <property type="match status" value="1"/>
</dbReference>
<dbReference type="InterPro" id="IPR000709">
    <property type="entry name" value="Leu_Ile_Val-bd"/>
</dbReference>
<dbReference type="Proteomes" id="UP000743899">
    <property type="component" value="Unassembled WGS sequence"/>
</dbReference>
<comment type="similarity">
    <text evidence="1">Belongs to the leucine-binding protein family.</text>
</comment>
<dbReference type="PANTHER" id="PTHR30483:SF6">
    <property type="entry name" value="PERIPLASMIC BINDING PROTEIN OF ABC TRANSPORTER FOR NATURAL AMINO ACIDS"/>
    <property type="match status" value="1"/>
</dbReference>
<dbReference type="InterPro" id="IPR028081">
    <property type="entry name" value="Leu-bd"/>
</dbReference>
<dbReference type="PANTHER" id="PTHR30483">
    <property type="entry name" value="LEUCINE-SPECIFIC-BINDING PROTEIN"/>
    <property type="match status" value="1"/>
</dbReference>
<accession>A0ABX0A312</accession>
<keyword evidence="2" id="KW-0813">Transport</keyword>
<evidence type="ECO:0000256" key="6">
    <source>
        <dbReference type="SAM" id="SignalP"/>
    </source>
</evidence>
<dbReference type="PROSITE" id="PS51257">
    <property type="entry name" value="PROKAR_LIPOPROTEIN"/>
    <property type="match status" value="1"/>
</dbReference>
<feature type="chain" id="PRO_5045578352" evidence="6">
    <location>
        <begin position="21"/>
        <end position="405"/>
    </location>
</feature>
<dbReference type="RefSeq" id="WP_161919715.1">
    <property type="nucleotide sequence ID" value="NZ_JAACYS010000010.1"/>
</dbReference>
<evidence type="ECO:0000256" key="3">
    <source>
        <dbReference type="ARBA" id="ARBA00022729"/>
    </source>
</evidence>
<protein>
    <submittedName>
        <fullName evidence="8">ABC transporter substrate-binding protein</fullName>
    </submittedName>
</protein>
<feature type="signal peptide" evidence="6">
    <location>
        <begin position="1"/>
        <end position="20"/>
    </location>
</feature>
<evidence type="ECO:0000256" key="1">
    <source>
        <dbReference type="ARBA" id="ARBA00010062"/>
    </source>
</evidence>
<dbReference type="InterPro" id="IPR051010">
    <property type="entry name" value="BCAA_transport"/>
</dbReference>
<keyword evidence="9" id="KW-1185">Reference proteome</keyword>
<dbReference type="CDD" id="cd06347">
    <property type="entry name" value="PBP1_ABC_LivK_ligand_binding-like"/>
    <property type="match status" value="1"/>
</dbReference>
<keyword evidence="3 6" id="KW-0732">Signal</keyword>
<dbReference type="InterPro" id="IPR028082">
    <property type="entry name" value="Peripla_BP_I"/>
</dbReference>
<evidence type="ECO:0000259" key="7">
    <source>
        <dbReference type="Pfam" id="PF13458"/>
    </source>
</evidence>
<evidence type="ECO:0000256" key="2">
    <source>
        <dbReference type="ARBA" id="ARBA00022448"/>
    </source>
</evidence>
<dbReference type="Pfam" id="PF13458">
    <property type="entry name" value="Peripla_BP_6"/>
    <property type="match status" value="1"/>
</dbReference>
<evidence type="ECO:0000313" key="9">
    <source>
        <dbReference type="Proteomes" id="UP000743899"/>
    </source>
</evidence>
<dbReference type="Gene3D" id="3.40.50.2300">
    <property type="match status" value="2"/>
</dbReference>
<feature type="domain" description="Leucine-binding protein" evidence="7">
    <location>
        <begin position="50"/>
        <end position="394"/>
    </location>
</feature>
<feature type="region of interest" description="Disordered" evidence="5">
    <location>
        <begin position="25"/>
        <end position="47"/>
    </location>
</feature>
<sequence>MKKKFMLLLMSIFLVGMLAACGGSTTSGGGSSSGGESGSDSGSGGDDGDTIKIGLNFELSGPVASYGSSDAEGAELAIEEINANGGILGKQIEVIKQDNKSETQEAVAIATRLTSQDKVLAIIGSATSGNTIAQVQIANDTKTLLLTPSGTAPNVTENEDGSINEYVFRTSYIDPFQGTVAANFALDELGVKTAAIYNDNASDYAKGLADAFKETFEAGGGTIVAEESYVAGDTDFRSTLTNIKSADPEFIFIPGYYEEVGLIVKQARELEITVPLMGADGWDSPKLVELAGAVNLNNTFITNHYSSQDPDERIQDFVKRFEEKFGKKPDSFNALGYDTVYFLADAIERAGSTDPEAVKNALKETENLELVTGTITVDEKHNPIKSATILEYVDGEQTFRTKVEP</sequence>
<proteinExistence type="inferred from homology"/>
<evidence type="ECO:0000256" key="5">
    <source>
        <dbReference type="SAM" id="MobiDB-lite"/>
    </source>
</evidence>
<evidence type="ECO:0000256" key="4">
    <source>
        <dbReference type="ARBA" id="ARBA00022970"/>
    </source>
</evidence>